<evidence type="ECO:0000256" key="4">
    <source>
        <dbReference type="SAM" id="Phobius"/>
    </source>
</evidence>
<name>A0ABT6J734_9GAMM</name>
<evidence type="ECO:0000313" key="8">
    <source>
        <dbReference type="Proteomes" id="UP001156940"/>
    </source>
</evidence>
<comment type="caution">
    <text evidence="7">The sequence shown here is derived from an EMBL/GenBank/DDBJ whole genome shotgun (WGS) entry which is preliminary data.</text>
</comment>
<dbReference type="InterPro" id="IPR011712">
    <property type="entry name" value="Sig_transdc_His_kin_sub3_dim/P"/>
</dbReference>
<evidence type="ECO:0000256" key="2">
    <source>
        <dbReference type="ARBA" id="ARBA00022777"/>
    </source>
</evidence>
<feature type="domain" description="Signal transduction histidine kinase subgroup 3 dimerisation and phosphoacceptor" evidence="6">
    <location>
        <begin position="184"/>
        <end position="245"/>
    </location>
</feature>
<dbReference type="InterPro" id="IPR036890">
    <property type="entry name" value="HATPase_C_sf"/>
</dbReference>
<keyword evidence="3" id="KW-0902">Two-component regulatory system</keyword>
<proteinExistence type="predicted"/>
<feature type="transmembrane region" description="Helical" evidence="4">
    <location>
        <begin position="69"/>
        <end position="97"/>
    </location>
</feature>
<dbReference type="InterPro" id="IPR003594">
    <property type="entry name" value="HATPase_dom"/>
</dbReference>
<dbReference type="GO" id="GO:0016301">
    <property type="term" value="F:kinase activity"/>
    <property type="evidence" value="ECO:0007669"/>
    <property type="project" value="UniProtKB-KW"/>
</dbReference>
<feature type="transmembrane region" description="Helical" evidence="4">
    <location>
        <begin position="38"/>
        <end position="57"/>
    </location>
</feature>
<keyword evidence="8" id="KW-1185">Reference proteome</keyword>
<accession>A0ABT6J734</accession>
<evidence type="ECO:0000313" key="7">
    <source>
        <dbReference type="EMBL" id="MDH5822633.1"/>
    </source>
</evidence>
<keyword evidence="1" id="KW-0808">Transferase</keyword>
<dbReference type="CDD" id="cd16917">
    <property type="entry name" value="HATPase_UhpB-NarQ-NarX-like"/>
    <property type="match status" value="1"/>
</dbReference>
<feature type="transmembrane region" description="Helical" evidence="4">
    <location>
        <begin position="130"/>
        <end position="152"/>
    </location>
</feature>
<keyword evidence="4" id="KW-0812">Transmembrane</keyword>
<dbReference type="EMBL" id="JARXRM010000025">
    <property type="protein sequence ID" value="MDH5822633.1"/>
    <property type="molecule type" value="Genomic_DNA"/>
</dbReference>
<keyword evidence="4" id="KW-1133">Transmembrane helix</keyword>
<protein>
    <submittedName>
        <fullName evidence="7">Histidine kinase</fullName>
    </submittedName>
</protein>
<dbReference type="Gene3D" id="1.20.5.1930">
    <property type="match status" value="1"/>
</dbReference>
<evidence type="ECO:0000259" key="6">
    <source>
        <dbReference type="Pfam" id="PF07730"/>
    </source>
</evidence>
<gene>
    <name evidence="7" type="ORF">QFW77_06455</name>
</gene>
<evidence type="ECO:0000259" key="5">
    <source>
        <dbReference type="Pfam" id="PF02518"/>
    </source>
</evidence>
<evidence type="ECO:0000256" key="3">
    <source>
        <dbReference type="ARBA" id="ARBA00023012"/>
    </source>
</evidence>
<feature type="transmembrane region" description="Helical" evidence="4">
    <location>
        <begin position="103"/>
        <end position="123"/>
    </location>
</feature>
<dbReference type="Proteomes" id="UP001156940">
    <property type="component" value="Unassembled WGS sequence"/>
</dbReference>
<keyword evidence="2 7" id="KW-0418">Kinase</keyword>
<keyword evidence="4" id="KW-0472">Membrane</keyword>
<dbReference type="PANTHER" id="PTHR24421:SF59">
    <property type="entry name" value="OXYGEN SENSOR HISTIDINE KINASE NREB"/>
    <property type="match status" value="1"/>
</dbReference>
<dbReference type="Pfam" id="PF07730">
    <property type="entry name" value="HisKA_3"/>
    <property type="match status" value="1"/>
</dbReference>
<dbReference type="Pfam" id="PF02518">
    <property type="entry name" value="HATPase_c"/>
    <property type="match status" value="1"/>
</dbReference>
<feature type="domain" description="Histidine kinase/HSP90-like ATPase" evidence="5">
    <location>
        <begin position="285"/>
        <end position="357"/>
    </location>
</feature>
<dbReference type="SUPFAM" id="SSF55874">
    <property type="entry name" value="ATPase domain of HSP90 chaperone/DNA topoisomerase II/histidine kinase"/>
    <property type="match status" value="1"/>
</dbReference>
<dbReference type="InterPro" id="IPR050482">
    <property type="entry name" value="Sensor_HK_TwoCompSys"/>
</dbReference>
<organism evidence="7 8">
    <name type="scientific">Luteimonas endophytica</name>
    <dbReference type="NCBI Taxonomy" id="3042023"/>
    <lineage>
        <taxon>Bacteria</taxon>
        <taxon>Pseudomonadati</taxon>
        <taxon>Pseudomonadota</taxon>
        <taxon>Gammaproteobacteria</taxon>
        <taxon>Lysobacterales</taxon>
        <taxon>Lysobacteraceae</taxon>
        <taxon>Luteimonas</taxon>
    </lineage>
</organism>
<reference evidence="7 8" key="1">
    <citation type="submission" date="2023-04" db="EMBL/GenBank/DDBJ databases">
        <title>Luteimonas endophyticus RD2P54.</title>
        <authorList>
            <person name="Sun J.-Q."/>
        </authorList>
    </citation>
    <scope>NUCLEOTIDE SEQUENCE [LARGE SCALE GENOMIC DNA]</scope>
    <source>
        <strain evidence="7 8">RD2P54</strain>
    </source>
</reference>
<dbReference type="PANTHER" id="PTHR24421">
    <property type="entry name" value="NITRATE/NITRITE SENSOR PROTEIN NARX-RELATED"/>
    <property type="match status" value="1"/>
</dbReference>
<evidence type="ECO:0000256" key="1">
    <source>
        <dbReference type="ARBA" id="ARBA00022679"/>
    </source>
</evidence>
<sequence length="369" mass="39731">MPAALRTLLHPLNLAAVLTWLAVGLALRTESADLNRPLVWSLLAGFLAAMLISDYVPMQRRRWRIALHLVQAGTALAVIWLAPTGGTAPVLLVILVAQLAMEYPARTTAAATVLLNLAMLALLEHGGHDAAWLVVMIYTGFESFAAMTAYYMRRSEYALESLSRVNGDLLATRALLANSARDGERVRVARELHDVAGHKLTAMTLNLRALTNDPQLAGREELRIALRMSQELLGDIRGVVQSLRDARGLDLATALHALAAPLPRPKLKLEIDGDVQIGDPALAETVLRVVQEALTNSARHADADTVCVRLSMQDGMLRMQVEDDGRLRGPLREGNGLAGMRERVAALGGSLAFGAGPRGALRIDASLPA</sequence>
<dbReference type="RefSeq" id="WP_280573575.1">
    <property type="nucleotide sequence ID" value="NZ_JARXRM010000025.1"/>
</dbReference>
<dbReference type="Gene3D" id="3.30.565.10">
    <property type="entry name" value="Histidine kinase-like ATPase, C-terminal domain"/>
    <property type="match status" value="1"/>
</dbReference>